<sequence>MHEALAEDVLKTYQGLSLMTRLKPKSGSSFVKFIDIAVMVNDAAIDMGIQMIAESVKYRVALSSLMVWLKPLKQWLSETPFVILPLHLSRIQRGLIIVKVAFPTTLRVNLYEPLHQQCYRKEIKSAWRITETGAMERFPRKIIKKWNNEPAQPDGTSCGLMILGMVYTFVCNAHRFKRHRISDAYIRVMRLRLTWLILYTTKRAQPSQEDLAEMQKTDKEISKVLTP</sequence>
<dbReference type="Proteomes" id="UP000688947">
    <property type="component" value="Unassembled WGS sequence"/>
</dbReference>
<organism evidence="2 3">
    <name type="scientific">Phytophthora cactorum</name>
    <dbReference type="NCBI Taxonomy" id="29920"/>
    <lineage>
        <taxon>Eukaryota</taxon>
        <taxon>Sar</taxon>
        <taxon>Stramenopiles</taxon>
        <taxon>Oomycota</taxon>
        <taxon>Peronosporomycetes</taxon>
        <taxon>Peronosporales</taxon>
        <taxon>Peronosporaceae</taxon>
        <taxon>Phytophthora</taxon>
    </lineage>
</organism>
<evidence type="ECO:0008006" key="4">
    <source>
        <dbReference type="Google" id="ProtNLM"/>
    </source>
</evidence>
<dbReference type="EMBL" id="JAENGZ010001356">
    <property type="protein sequence ID" value="KAG6948633.1"/>
    <property type="molecule type" value="Genomic_DNA"/>
</dbReference>
<protein>
    <recommendedName>
        <fullName evidence="4">Ubiquitin-like protease family profile domain-containing protein</fullName>
    </recommendedName>
</protein>
<dbReference type="OrthoDB" id="106668at2759"/>
<dbReference type="VEuPathDB" id="FungiDB:PC110_g14233"/>
<reference evidence="2" key="1">
    <citation type="submission" date="2021-01" db="EMBL/GenBank/DDBJ databases">
        <title>Phytophthora aleatoria, a newly-described species from Pinus radiata is distinct from Phytophthora cactorum isolates based on comparative genomics.</title>
        <authorList>
            <person name="Mcdougal R."/>
            <person name="Panda P."/>
            <person name="Williams N."/>
            <person name="Studholme D.J."/>
        </authorList>
    </citation>
    <scope>NUCLEOTIDE SEQUENCE</scope>
    <source>
        <strain evidence="2">NZFS 3830</strain>
    </source>
</reference>
<evidence type="ECO:0000256" key="1">
    <source>
        <dbReference type="SAM" id="MobiDB-lite"/>
    </source>
</evidence>
<evidence type="ECO:0000313" key="3">
    <source>
        <dbReference type="Proteomes" id="UP000688947"/>
    </source>
</evidence>
<gene>
    <name evidence="2" type="ORF">JG687_00015358</name>
</gene>
<accession>A0A8T1TWG6</accession>
<comment type="caution">
    <text evidence="2">The sequence shown here is derived from an EMBL/GenBank/DDBJ whole genome shotgun (WGS) entry which is preliminary data.</text>
</comment>
<feature type="region of interest" description="Disordered" evidence="1">
    <location>
        <begin position="208"/>
        <end position="227"/>
    </location>
</feature>
<evidence type="ECO:0000313" key="2">
    <source>
        <dbReference type="EMBL" id="KAG6948633.1"/>
    </source>
</evidence>
<name>A0A8T1TWG6_9STRA</name>
<feature type="compositionally biased region" description="Basic and acidic residues" evidence="1">
    <location>
        <begin position="213"/>
        <end position="227"/>
    </location>
</feature>
<proteinExistence type="predicted"/>
<dbReference type="AlphaFoldDB" id="A0A8T1TWG6"/>